<dbReference type="Proteomes" id="UP000320813">
    <property type="component" value="Unassembled WGS sequence"/>
</dbReference>
<protein>
    <submittedName>
        <fullName evidence="2">Bifunctional pyr operon transcriptional regulator/uracil phosphoribosyltransferase PyrR</fullName>
        <ecNumber evidence="2">2.4.2.9</ecNumber>
    </submittedName>
</protein>
<gene>
    <name evidence="2" type="primary">pyrR</name>
    <name evidence="2" type="ORF">EVJ47_09070</name>
</gene>
<name>A0A519B948_9DELT</name>
<accession>A0A519B948</accession>
<dbReference type="GO" id="GO:0004845">
    <property type="term" value="F:uracil phosphoribosyltransferase activity"/>
    <property type="evidence" value="ECO:0007669"/>
    <property type="project" value="UniProtKB-EC"/>
</dbReference>
<dbReference type="EC" id="2.4.2.9" evidence="2"/>
<feature type="domain" description="Phosphoribosyltransferase" evidence="1">
    <location>
        <begin position="45"/>
        <end position="177"/>
    </location>
</feature>
<dbReference type="PANTHER" id="PTHR11608:SF0">
    <property type="entry name" value="BIFUNCTIONAL PROTEIN PYRR"/>
    <property type="match status" value="1"/>
</dbReference>
<comment type="caution">
    <text evidence="2">The sequence shown here is derived from an EMBL/GenBank/DDBJ whole genome shotgun (WGS) entry which is preliminary data.</text>
</comment>
<dbReference type="SUPFAM" id="SSF53271">
    <property type="entry name" value="PRTase-like"/>
    <property type="match status" value="1"/>
</dbReference>
<evidence type="ECO:0000313" key="2">
    <source>
        <dbReference type="EMBL" id="RZD13815.1"/>
    </source>
</evidence>
<dbReference type="EMBL" id="SGBD01000007">
    <property type="protein sequence ID" value="RZD13815.1"/>
    <property type="molecule type" value="Genomic_DNA"/>
</dbReference>
<proteinExistence type="predicted"/>
<organism evidence="2 3">
    <name type="scientific">Candidatus Acidulodesulfobacterium ferriphilum</name>
    <dbReference type="NCBI Taxonomy" id="2597223"/>
    <lineage>
        <taxon>Bacteria</taxon>
        <taxon>Deltaproteobacteria</taxon>
        <taxon>Candidatus Acidulodesulfobacterales</taxon>
        <taxon>Candidatus Acidulodesulfobacterium</taxon>
    </lineage>
</organism>
<sequence length="191" mass="21193">MVSSDDSKKLDKSLLFDDSATNDILNYFIDSVLKSTPPQTRAAAGGFNNTVIIGIKEGGVPLAGLIRNGIKNRFEIDCEMGYVDMTLYRDDPFAVKKTIKSTELPFDIEDKDIILVDDVISSGRTVRAAIDEIFDFGRPKCIKLAVFIDKGGRELPICPDFVGKKIESGKDEIIHVDILSKEKHVDKIIKK</sequence>
<dbReference type="Pfam" id="PF00156">
    <property type="entry name" value="Pribosyltran"/>
    <property type="match status" value="1"/>
</dbReference>
<dbReference type="CDD" id="cd06223">
    <property type="entry name" value="PRTases_typeI"/>
    <property type="match status" value="1"/>
</dbReference>
<evidence type="ECO:0000259" key="1">
    <source>
        <dbReference type="Pfam" id="PF00156"/>
    </source>
</evidence>
<dbReference type="AlphaFoldDB" id="A0A519B948"/>
<dbReference type="InterPro" id="IPR050137">
    <property type="entry name" value="PyrR_bifunctional"/>
</dbReference>
<dbReference type="PANTHER" id="PTHR11608">
    <property type="entry name" value="BIFUNCTIONAL PROTEIN PYRR"/>
    <property type="match status" value="1"/>
</dbReference>
<dbReference type="NCBIfam" id="NF003549">
    <property type="entry name" value="PRK05205.1-5"/>
    <property type="match status" value="1"/>
</dbReference>
<dbReference type="InterPro" id="IPR029057">
    <property type="entry name" value="PRTase-like"/>
</dbReference>
<reference evidence="2 3" key="1">
    <citation type="submission" date="2019-01" db="EMBL/GenBank/DDBJ databases">
        <title>Insights into ecological role of a new deltaproteobacterial order Candidatus Sinidesulfobacterales (Sva0485) by metagenomics and metatranscriptomics.</title>
        <authorList>
            <person name="Tan S."/>
            <person name="Liu J."/>
            <person name="Fang Y."/>
            <person name="Hedlund B.P."/>
            <person name="Lian Z.H."/>
            <person name="Huang L.Y."/>
            <person name="Li J.T."/>
            <person name="Huang L.N."/>
            <person name="Li W.J."/>
            <person name="Jiang H.C."/>
            <person name="Dong H.L."/>
            <person name="Shu W.S."/>
        </authorList>
    </citation>
    <scope>NUCLEOTIDE SEQUENCE [LARGE SCALE GENOMIC DNA]</scope>
    <source>
        <strain evidence="2">AP3</strain>
    </source>
</reference>
<dbReference type="InterPro" id="IPR000836">
    <property type="entry name" value="PRTase_dom"/>
</dbReference>
<dbReference type="Gene3D" id="3.40.50.2020">
    <property type="match status" value="1"/>
</dbReference>
<keyword evidence="2" id="KW-0808">Transferase</keyword>
<evidence type="ECO:0000313" key="3">
    <source>
        <dbReference type="Proteomes" id="UP000320813"/>
    </source>
</evidence>
<keyword evidence="2" id="KW-0328">Glycosyltransferase</keyword>